<evidence type="ECO:0000313" key="1">
    <source>
        <dbReference type="EMBL" id="MDO7908447.1"/>
    </source>
</evidence>
<accession>A0ABT9CGR0</accession>
<sequence length="88" mass="10265">MRYFEIIEPYYAMIKAETEEQAIEKYVEFVADDDGSLKDEIAELERDYALVLYSRCPAEDMRSMKTIDLLNEFQDEEPSVLIVDGSLL</sequence>
<gene>
    <name evidence="1" type="ORF">Q5741_18765</name>
</gene>
<name>A0ABT9CGR0_9BACL</name>
<organism evidence="1 2">
    <name type="scientific">Paenibacillus lacisoli</name>
    <dbReference type="NCBI Taxonomy" id="3064525"/>
    <lineage>
        <taxon>Bacteria</taxon>
        <taxon>Bacillati</taxon>
        <taxon>Bacillota</taxon>
        <taxon>Bacilli</taxon>
        <taxon>Bacillales</taxon>
        <taxon>Paenibacillaceae</taxon>
        <taxon>Paenibacillus</taxon>
    </lineage>
</organism>
<protein>
    <submittedName>
        <fullName evidence="1">Uncharacterized protein</fullName>
    </submittedName>
</protein>
<dbReference type="Proteomes" id="UP001240171">
    <property type="component" value="Unassembled WGS sequence"/>
</dbReference>
<keyword evidence="2" id="KW-1185">Reference proteome</keyword>
<dbReference type="RefSeq" id="WP_305025667.1">
    <property type="nucleotide sequence ID" value="NZ_JAUQTB010000016.1"/>
</dbReference>
<dbReference type="EMBL" id="JAUQTB010000016">
    <property type="protein sequence ID" value="MDO7908447.1"/>
    <property type="molecule type" value="Genomic_DNA"/>
</dbReference>
<evidence type="ECO:0000313" key="2">
    <source>
        <dbReference type="Proteomes" id="UP001240171"/>
    </source>
</evidence>
<proteinExistence type="predicted"/>
<reference evidence="1 2" key="1">
    <citation type="submission" date="2023-07" db="EMBL/GenBank/DDBJ databases">
        <title>Paenibacillus sp. JX-17 nov. isolated from soil.</title>
        <authorList>
            <person name="Wan Y."/>
            <person name="Liu B."/>
        </authorList>
    </citation>
    <scope>NUCLEOTIDE SEQUENCE [LARGE SCALE GENOMIC DNA]</scope>
    <source>
        <strain evidence="1 2">JX-17</strain>
    </source>
</reference>
<comment type="caution">
    <text evidence="1">The sequence shown here is derived from an EMBL/GenBank/DDBJ whole genome shotgun (WGS) entry which is preliminary data.</text>
</comment>